<protein>
    <submittedName>
        <fullName evidence="11">BCSC C-terminal domain-containing protein</fullName>
    </submittedName>
</protein>
<dbReference type="GO" id="GO:0019867">
    <property type="term" value="C:outer membrane"/>
    <property type="evidence" value="ECO:0007669"/>
    <property type="project" value="InterPro"/>
</dbReference>
<evidence type="ECO:0000256" key="8">
    <source>
        <dbReference type="SAM" id="Coils"/>
    </source>
</evidence>
<dbReference type="PROSITE" id="PS50005">
    <property type="entry name" value="TPR"/>
    <property type="match status" value="1"/>
</dbReference>
<comment type="caution">
    <text evidence="11">The sequence shown here is derived from an EMBL/GenBank/DDBJ whole genome shotgun (WGS) entry which is preliminary data.</text>
</comment>
<name>A0AAI9DF09_PROST</name>
<dbReference type="Pfam" id="PF14559">
    <property type="entry name" value="TPR_19"/>
    <property type="match status" value="2"/>
</dbReference>
<evidence type="ECO:0000256" key="4">
    <source>
        <dbReference type="ARBA" id="ARBA00022737"/>
    </source>
</evidence>
<feature type="domain" description="Cellulose synthase operon C C-terminal" evidence="10">
    <location>
        <begin position="873"/>
        <end position="1225"/>
    </location>
</feature>
<evidence type="ECO:0000256" key="1">
    <source>
        <dbReference type="ARBA" id="ARBA00003476"/>
    </source>
</evidence>
<dbReference type="GO" id="GO:0030244">
    <property type="term" value="P:cellulose biosynthetic process"/>
    <property type="evidence" value="ECO:0007669"/>
    <property type="project" value="UniProtKB-KW"/>
</dbReference>
<keyword evidence="6" id="KW-0135">Cellulose biosynthesis</keyword>
<dbReference type="Pfam" id="PF13432">
    <property type="entry name" value="TPR_16"/>
    <property type="match status" value="1"/>
</dbReference>
<evidence type="ECO:0000256" key="5">
    <source>
        <dbReference type="ARBA" id="ARBA00022803"/>
    </source>
</evidence>
<dbReference type="EMBL" id="ABMABF030000017">
    <property type="protein sequence ID" value="EMJ5136194.1"/>
    <property type="molecule type" value="Genomic_DNA"/>
</dbReference>
<keyword evidence="4" id="KW-0677">Repeat</keyword>
<dbReference type="InterPro" id="IPR011990">
    <property type="entry name" value="TPR-like_helical_dom_sf"/>
</dbReference>
<feature type="chain" id="PRO_5042575745" evidence="9">
    <location>
        <begin position="25"/>
        <end position="1231"/>
    </location>
</feature>
<dbReference type="InterPro" id="IPR008410">
    <property type="entry name" value="BCSC_C"/>
</dbReference>
<keyword evidence="5 7" id="KW-0802">TPR repeat</keyword>
<evidence type="ECO:0000313" key="11">
    <source>
        <dbReference type="EMBL" id="EMJ5136194.1"/>
    </source>
</evidence>
<dbReference type="PRINTS" id="PR01441">
    <property type="entry name" value="CELLSNTHASEC"/>
</dbReference>
<feature type="signal peptide" evidence="9">
    <location>
        <begin position="1"/>
        <end position="24"/>
    </location>
</feature>
<dbReference type="Pfam" id="PF13174">
    <property type="entry name" value="TPR_6"/>
    <property type="match status" value="2"/>
</dbReference>
<evidence type="ECO:0000256" key="2">
    <source>
        <dbReference type="ARBA" id="ARBA00005186"/>
    </source>
</evidence>
<dbReference type="SUPFAM" id="SSF48452">
    <property type="entry name" value="TPR-like"/>
    <property type="match status" value="1"/>
</dbReference>
<dbReference type="Pfam" id="PF05420">
    <property type="entry name" value="BCSC_C"/>
    <property type="match status" value="1"/>
</dbReference>
<evidence type="ECO:0000259" key="10">
    <source>
        <dbReference type="Pfam" id="PF05420"/>
    </source>
</evidence>
<dbReference type="SMART" id="SM00028">
    <property type="entry name" value="TPR"/>
    <property type="match status" value="9"/>
</dbReference>
<dbReference type="InterPro" id="IPR019734">
    <property type="entry name" value="TPR_rpt"/>
</dbReference>
<evidence type="ECO:0000256" key="7">
    <source>
        <dbReference type="PROSITE-ProRule" id="PRU00339"/>
    </source>
</evidence>
<evidence type="ECO:0000256" key="9">
    <source>
        <dbReference type="SAM" id="SignalP"/>
    </source>
</evidence>
<comment type="pathway">
    <text evidence="2">Glycan metabolism; bacterial cellulose biosynthesis.</text>
</comment>
<dbReference type="PANTHER" id="PTHR12558">
    <property type="entry name" value="CELL DIVISION CYCLE 16,23,27"/>
    <property type="match status" value="1"/>
</dbReference>
<gene>
    <name evidence="11" type="ORF">RG298_003986</name>
</gene>
<reference evidence="11" key="1">
    <citation type="submission" date="2024-02" db="EMBL/GenBank/DDBJ databases">
        <authorList>
            <consortium name="Clinical and Environmental Microbiology Branch: Whole genome sequencing antimicrobial resistance pathogens in the healthcare setting"/>
        </authorList>
    </citation>
    <scope>NUCLEOTIDE SEQUENCE</scope>
    <source>
        <strain evidence="11">2021GO-0154</strain>
    </source>
</reference>
<accession>A0AAI9DF09</accession>
<dbReference type="Gene3D" id="1.25.40.10">
    <property type="entry name" value="Tetratricopeptide repeat domain"/>
    <property type="match status" value="5"/>
</dbReference>
<sequence>MKNNKFAKMLLMLLCGIPACTTFATSLENETAIKILLEKADYWHGKSNYELAYDALNKIFAIEPNNIEALYLMSRYKIQQGNKQDATSWIERFKKFSPNDQRIRQLMQFDPQKNTSDTLLKKARSLAQKGQIDQAIQAYNNLFINNPPSGDLAIEYYETLAGSKNHLELAISELRKKALQSPSDSKVQLVLATVLTYQEKTRREGIQKLSQLDNKSTAVINALQQALLWLQPNESDLPLYQNFINLSPNDNRVMDHYNRSVGGNEILAAFTLLNKGRIEQAKQKFTTALENDPKNSDAMAGLGYVALHQKDYQQAEIRLREAANSTDNHKRKQWVKDLESIGYYSSLDTIKKLTRDKQYDQAFAYIDQTAAYSSQQQLTLDLLRGQIYRDQKNYTSAESLYQKLNQKYPNNKLIKEQLVWLFAEQKKYAELNQLFATLPVSERHYYQQRIDMSEQYRKEAQQALDNGLDNQAETILKQAIDKNPNNAWLNLDYARVLNKKGEKQKAAAVINNLVTNYPSTAAWHSALIFASEQNNWSNVLTLSNKIPPEAQSSEIIELKQRAKFNQQVDIAKHYIENGNNNAALNTLKINIKVPPNNPSDIGRLAQLYMDAGDNQMALKLIRQNQLSEPQGNLSDYGQQILVLRRLGYVAEAESLMNSPSLLATANEKEINNIRATYLSEQADLYREKGHLNEAWQILAPELKNNPNNSLLLLATGRIYQANGQSNQAADIYHYVLSISPQNQDALMGLVDIALANKEISTVKKYFNQIPASNRTSYIMLSARVAKLEGNNTQAIKLLKTAQWGLINPTENSSDFPINHPLAGEVLENTNQSTQQKQQLNYIEIMLNELQQKTAIALDNTIEFNSHSGESGLSKLTEFKDTVSLSIPVSEDMKIALNISPSVIDSGKTPAENASLVGSGALIRANRRSLVDSSLRENIHADEIGSNTLQGLESSISLKSDNFQLDFGHTNSDALIVSLVGGAKWSFNTTPNSQLTFNAERRAVKDSLLSYGGLKDSVSGKEWGAVTRNTLSAQYAWDDSHYGAYAKIAGNKYIGSNIQTNQSIDFNTGTYIYGINKNDKKLTLGANVHYMAFDKNLNYYTLGHAGYFSPQRYIAFSLPISYQQDINNLSIKLSSNIGYQSYTTESTDYYPNNPQYQKELENYALNDEYIDTRYKNTSKNGISYAISVDTKYKISPSSLIGANVSYNTFGNYDETKANIYFKYLFDNDILGK</sequence>
<dbReference type="GO" id="GO:0006011">
    <property type="term" value="P:UDP-alpha-D-glucose metabolic process"/>
    <property type="evidence" value="ECO:0007669"/>
    <property type="project" value="InterPro"/>
</dbReference>
<dbReference type="PANTHER" id="PTHR12558:SF13">
    <property type="entry name" value="CELL DIVISION CYCLE PROTEIN 27 HOMOLOG"/>
    <property type="match status" value="1"/>
</dbReference>
<dbReference type="AlphaFoldDB" id="A0AAI9DF09"/>
<dbReference type="InterPro" id="IPR003921">
    <property type="entry name" value="Cell_synth_C"/>
</dbReference>
<feature type="repeat" description="TPR" evidence="7">
    <location>
        <begin position="709"/>
        <end position="742"/>
    </location>
</feature>
<organism evidence="11">
    <name type="scientific">Providencia stuartii</name>
    <dbReference type="NCBI Taxonomy" id="588"/>
    <lineage>
        <taxon>Bacteria</taxon>
        <taxon>Pseudomonadati</taxon>
        <taxon>Pseudomonadota</taxon>
        <taxon>Gammaproteobacteria</taxon>
        <taxon>Enterobacterales</taxon>
        <taxon>Morganellaceae</taxon>
        <taxon>Providencia</taxon>
    </lineage>
</organism>
<evidence type="ECO:0000256" key="6">
    <source>
        <dbReference type="ARBA" id="ARBA00022916"/>
    </source>
</evidence>
<evidence type="ECO:0000256" key="3">
    <source>
        <dbReference type="ARBA" id="ARBA00022729"/>
    </source>
</evidence>
<keyword evidence="3 9" id="KW-0732">Signal</keyword>
<comment type="function">
    <text evidence="1">Required for maximal bacterial cellulose synthesis.</text>
</comment>
<proteinExistence type="predicted"/>
<feature type="coiled-coil region" evidence="8">
    <location>
        <begin position="305"/>
        <end position="332"/>
    </location>
</feature>
<keyword evidence="8" id="KW-0175">Coiled coil</keyword>